<evidence type="ECO:0000256" key="4">
    <source>
        <dbReference type="SAM" id="Coils"/>
    </source>
</evidence>
<organism evidence="7 8">
    <name type="scientific">Phtheirospermum japonicum</name>
    <dbReference type="NCBI Taxonomy" id="374723"/>
    <lineage>
        <taxon>Eukaryota</taxon>
        <taxon>Viridiplantae</taxon>
        <taxon>Streptophyta</taxon>
        <taxon>Embryophyta</taxon>
        <taxon>Tracheophyta</taxon>
        <taxon>Spermatophyta</taxon>
        <taxon>Magnoliopsida</taxon>
        <taxon>eudicotyledons</taxon>
        <taxon>Gunneridae</taxon>
        <taxon>Pentapetalae</taxon>
        <taxon>asterids</taxon>
        <taxon>lamiids</taxon>
        <taxon>Lamiales</taxon>
        <taxon>Orobanchaceae</taxon>
        <taxon>Orobanchaceae incertae sedis</taxon>
        <taxon>Phtheirospermum</taxon>
    </lineage>
</organism>
<feature type="compositionally biased region" description="Polar residues" evidence="5">
    <location>
        <begin position="539"/>
        <end position="552"/>
    </location>
</feature>
<dbReference type="PANTHER" id="PTHR32370">
    <property type="entry name" value="OS12G0117600 PROTEIN"/>
    <property type="match status" value="1"/>
</dbReference>
<evidence type="ECO:0000256" key="2">
    <source>
        <dbReference type="ARBA" id="ARBA00022786"/>
    </source>
</evidence>
<evidence type="ECO:0000313" key="7">
    <source>
        <dbReference type="EMBL" id="GFP98030.1"/>
    </source>
</evidence>
<evidence type="ECO:0000256" key="1">
    <source>
        <dbReference type="ARBA" id="ARBA00004906"/>
    </source>
</evidence>
<accession>A0A830CEJ0</accession>
<dbReference type="UniPathway" id="UPA00143"/>
<keyword evidence="8" id="KW-1185">Reference proteome</keyword>
<dbReference type="OrthoDB" id="624345at2759"/>
<comment type="similarity">
    <text evidence="3">Belongs to the NPH3 family.</text>
</comment>
<dbReference type="SUPFAM" id="SSF54695">
    <property type="entry name" value="POZ domain"/>
    <property type="match status" value="1"/>
</dbReference>
<protein>
    <submittedName>
        <fullName evidence="7">BTB/POZ domain-containing protein at3g44820</fullName>
    </submittedName>
</protein>
<reference evidence="7" key="1">
    <citation type="submission" date="2020-07" db="EMBL/GenBank/DDBJ databases">
        <title>Ethylene signaling mediates host invasion by parasitic plants.</title>
        <authorList>
            <person name="Yoshida S."/>
        </authorList>
    </citation>
    <scope>NUCLEOTIDE SEQUENCE</scope>
    <source>
        <strain evidence="7">Okayama</strain>
    </source>
</reference>
<dbReference type="InterPro" id="IPR043454">
    <property type="entry name" value="NPH3/RPT2-like"/>
</dbReference>
<comment type="caution">
    <text evidence="7">The sequence shown here is derived from an EMBL/GenBank/DDBJ whole genome shotgun (WGS) entry which is preliminary data.</text>
</comment>
<gene>
    <name evidence="7" type="ORF">PHJA_001947100</name>
</gene>
<dbReference type="GO" id="GO:0016567">
    <property type="term" value="P:protein ubiquitination"/>
    <property type="evidence" value="ECO:0007669"/>
    <property type="project" value="UniProtKB-UniPathway"/>
</dbReference>
<dbReference type="Pfam" id="PF03000">
    <property type="entry name" value="NPH3"/>
    <property type="match status" value="1"/>
</dbReference>
<keyword evidence="2" id="KW-0833">Ubl conjugation pathway</keyword>
<keyword evidence="4" id="KW-0175">Coiled coil</keyword>
<proteinExistence type="inferred from homology"/>
<dbReference type="AlphaFoldDB" id="A0A830CEJ0"/>
<dbReference type="InterPro" id="IPR011333">
    <property type="entry name" value="SKP1/BTB/POZ_sf"/>
</dbReference>
<comment type="pathway">
    <text evidence="1">Protein modification; protein ubiquitination.</text>
</comment>
<evidence type="ECO:0000256" key="3">
    <source>
        <dbReference type="PROSITE-ProRule" id="PRU00982"/>
    </source>
</evidence>
<dbReference type="PROSITE" id="PS51649">
    <property type="entry name" value="NPH3"/>
    <property type="match status" value="1"/>
</dbReference>
<sequence length="567" mass="64155">KISTDLENSQTITDKTPTLTLDEFPGGPDTFLTIVKFCYNNPIEFTPKNIVILYCASDYLEMIGEDNLLSKSETYFQKHILQQWKDCILALQTCERLIPRADKLQIVNRCTNALSVMICTDPTLFGWPMMMYGSLQSPGGSILWNGINTGAKIKINENEPDWWFEDVSFLSVVLFERLIRTMESKGIKSEIFTRAVIYYCKKHLPGLGRWQGEQQQSGVLSRISMKPANVNQIDLLRSVVKLLPEKKGKSFCRFLLGLLRVGLILGFDNACRDCLENRIGVQLEFATLDSLLIPSYSDSDTLYNSDCVERMVRYFVSSSSSGTDLETTSSPESGRSRRVAKLVDDYLAEIASDVNLKPGKIRSLAEALPESSRTLHDGMYRALDIYFKAHPWLSDKERENLCSIIDFQKLSLEACAHASQNERLPLRIILQVLFFEQMQLRTSLAGCLNIMDNAESAPAALQPGQRVQRDGWVKVVRENQVLKVDMERMRGRVGELEQEFGKIKEEMKKVSKSHSYLNSPRLVGCRSSDAQKRDVIGSRATTPRASVGQSRPSIRLPWHRKSSSLFG</sequence>
<evidence type="ECO:0000313" key="8">
    <source>
        <dbReference type="Proteomes" id="UP000653305"/>
    </source>
</evidence>
<dbReference type="InterPro" id="IPR027356">
    <property type="entry name" value="NPH3_dom"/>
</dbReference>
<evidence type="ECO:0000256" key="5">
    <source>
        <dbReference type="SAM" id="MobiDB-lite"/>
    </source>
</evidence>
<feature type="region of interest" description="Disordered" evidence="5">
    <location>
        <begin position="527"/>
        <end position="553"/>
    </location>
</feature>
<evidence type="ECO:0000259" key="6">
    <source>
        <dbReference type="PROSITE" id="PS51649"/>
    </source>
</evidence>
<feature type="coiled-coil region" evidence="4">
    <location>
        <begin position="479"/>
        <end position="513"/>
    </location>
</feature>
<feature type="domain" description="NPH3" evidence="6">
    <location>
        <begin position="161"/>
        <end position="439"/>
    </location>
</feature>
<name>A0A830CEJ0_9LAMI</name>
<dbReference type="Proteomes" id="UP000653305">
    <property type="component" value="Unassembled WGS sequence"/>
</dbReference>
<feature type="non-terminal residue" evidence="7">
    <location>
        <position position="567"/>
    </location>
</feature>
<dbReference type="EMBL" id="BMAC01000512">
    <property type="protein sequence ID" value="GFP98030.1"/>
    <property type="molecule type" value="Genomic_DNA"/>
</dbReference>